<dbReference type="AlphaFoldDB" id="A0A9Y1BTB9"/>
<dbReference type="NCBIfam" id="TIGR00073">
    <property type="entry name" value="hypB"/>
    <property type="match status" value="1"/>
</dbReference>
<reference evidence="9" key="1">
    <citation type="journal article" date="2022" name="Nat. Microbiol.">
        <title>Unique mobile elements and scalable gene flow at the prokaryote-eukaryote boundary revealed by circularized Asgard archaea genomes.</title>
        <authorList>
            <person name="Wu F."/>
            <person name="Speth D.R."/>
            <person name="Philosof A."/>
            <person name="Cremiere A."/>
            <person name="Narayanan A."/>
            <person name="Barco R.A."/>
            <person name="Connon S.A."/>
            <person name="Amend J.P."/>
            <person name="Antoshechkin I.A."/>
            <person name="Orphan V.J."/>
        </authorList>
    </citation>
    <scope>NUCLEOTIDE SEQUENCE</scope>
    <source>
        <strain evidence="9">PR6</strain>
    </source>
</reference>
<dbReference type="GO" id="GO:0016151">
    <property type="term" value="F:nickel cation binding"/>
    <property type="evidence" value="ECO:0007669"/>
    <property type="project" value="InterPro"/>
</dbReference>
<dbReference type="PIRSF" id="PIRSF005624">
    <property type="entry name" value="Ni-bind_GTPase"/>
    <property type="match status" value="1"/>
</dbReference>
<organism evidence="9">
    <name type="scientific">Candidatus Heimdallarchaeum endolithica</name>
    <dbReference type="NCBI Taxonomy" id="2876572"/>
    <lineage>
        <taxon>Archaea</taxon>
        <taxon>Promethearchaeati</taxon>
        <taxon>Candidatus Heimdallarchaeota</taxon>
        <taxon>Candidatus Heimdallarchaeia (ex Rinke et al. 2021) (nom. nud.)</taxon>
        <taxon>Candidatus Heimdallarchaeales</taxon>
        <taxon>Candidatus Heimdallarchaeaceae</taxon>
        <taxon>Candidatus Heimdallarchaeum</taxon>
    </lineage>
</organism>
<dbReference type="GO" id="GO:0003924">
    <property type="term" value="F:GTPase activity"/>
    <property type="evidence" value="ECO:0007669"/>
    <property type="project" value="InterPro"/>
</dbReference>
<name>A0A9Y1BTB9_9ARCH</name>
<keyword evidence="6" id="KW-0862">Zinc</keyword>
<dbReference type="InterPro" id="IPR003495">
    <property type="entry name" value="CobW/HypB/UreG_nucleotide-bd"/>
</dbReference>
<dbReference type="PANTHER" id="PTHR30134">
    <property type="entry name" value="HYDROGENASE PROTEIN ASSEMBLY PROTEIN, NICKEL CHAPERONE"/>
    <property type="match status" value="1"/>
</dbReference>
<sequence>MTQEKKVSVKKKAYVLNDELADKIRQEMKAKNKRFFNVMGSIGAGKTAILEQIAEKLSKKYKVFVINGDVATTIDADRIAEHGAKTVQINTGGGCHLNAQLIQNELSKINIDDYDIFFAENVGNLICPANWDVGAELNIVVVSITEGQYVVKKHPIMFKGADIALINKCDLNIPGFDADTLVKDCSMIKSDMKVLKTSAVTGEGIEELIATLGIEL</sequence>
<proteinExistence type="inferred from homology"/>
<evidence type="ECO:0000256" key="3">
    <source>
        <dbReference type="ARBA" id="ARBA00022723"/>
    </source>
</evidence>
<evidence type="ECO:0000313" key="9">
    <source>
        <dbReference type="EMBL" id="UJG44685.1"/>
    </source>
</evidence>
<dbReference type="Gene3D" id="3.40.50.300">
    <property type="entry name" value="P-loop containing nucleotide triphosphate hydrolases"/>
    <property type="match status" value="1"/>
</dbReference>
<keyword evidence="4" id="KW-0547">Nucleotide-binding</keyword>
<dbReference type="Proteomes" id="UP001200513">
    <property type="component" value="Chromosome"/>
</dbReference>
<dbReference type="GO" id="GO:0008270">
    <property type="term" value="F:zinc ion binding"/>
    <property type="evidence" value="ECO:0007669"/>
    <property type="project" value="TreeGrafter"/>
</dbReference>
<keyword evidence="3" id="KW-0479">Metal-binding</keyword>
<dbReference type="InterPro" id="IPR004392">
    <property type="entry name" value="Hyd_mat_HypB"/>
</dbReference>
<evidence type="ECO:0000256" key="1">
    <source>
        <dbReference type="ARBA" id="ARBA00006211"/>
    </source>
</evidence>
<protein>
    <submittedName>
        <fullName evidence="9">Hydrogenase nickel incorporation protein HypB</fullName>
    </submittedName>
</protein>
<evidence type="ECO:0000256" key="5">
    <source>
        <dbReference type="ARBA" id="ARBA00022801"/>
    </source>
</evidence>
<evidence type="ECO:0000259" key="8">
    <source>
        <dbReference type="Pfam" id="PF02492"/>
    </source>
</evidence>
<keyword evidence="2" id="KW-0533">Nickel</keyword>
<dbReference type="PANTHER" id="PTHR30134:SF2">
    <property type="entry name" value="HYDROGENASE MATURATION FACTOR HYPB"/>
    <property type="match status" value="1"/>
</dbReference>
<keyword evidence="7" id="KW-0342">GTP-binding</keyword>
<dbReference type="EMBL" id="CP084167">
    <property type="protein sequence ID" value="UJG44685.1"/>
    <property type="molecule type" value="Genomic_DNA"/>
</dbReference>
<dbReference type="Pfam" id="PF02492">
    <property type="entry name" value="cobW"/>
    <property type="match status" value="1"/>
</dbReference>
<accession>A0A9Y1BTB9</accession>
<feature type="domain" description="CobW/HypB/UreG nucleotide-binding" evidence="8">
    <location>
        <begin position="37"/>
        <end position="195"/>
    </location>
</feature>
<dbReference type="GO" id="GO:0051604">
    <property type="term" value="P:protein maturation"/>
    <property type="evidence" value="ECO:0007669"/>
    <property type="project" value="InterPro"/>
</dbReference>
<evidence type="ECO:0000256" key="7">
    <source>
        <dbReference type="ARBA" id="ARBA00023134"/>
    </source>
</evidence>
<evidence type="ECO:0000256" key="6">
    <source>
        <dbReference type="ARBA" id="ARBA00022833"/>
    </source>
</evidence>
<dbReference type="GO" id="GO:0005525">
    <property type="term" value="F:GTP binding"/>
    <property type="evidence" value="ECO:0007669"/>
    <property type="project" value="UniProtKB-KW"/>
</dbReference>
<comment type="similarity">
    <text evidence="1">Belongs to the SIMIBI class G3E GTPase family. HypB/HupM subfamily.</text>
</comment>
<keyword evidence="5" id="KW-0378">Hydrolase</keyword>
<evidence type="ECO:0000256" key="4">
    <source>
        <dbReference type="ARBA" id="ARBA00022741"/>
    </source>
</evidence>
<dbReference type="SUPFAM" id="SSF52540">
    <property type="entry name" value="P-loop containing nucleoside triphosphate hydrolases"/>
    <property type="match status" value="1"/>
</dbReference>
<gene>
    <name evidence="9" type="primary">hypB</name>
    <name evidence="9" type="ORF">K9W46_05765</name>
</gene>
<evidence type="ECO:0000256" key="2">
    <source>
        <dbReference type="ARBA" id="ARBA00022596"/>
    </source>
</evidence>
<dbReference type="InterPro" id="IPR027417">
    <property type="entry name" value="P-loop_NTPase"/>
</dbReference>